<dbReference type="Gene3D" id="3.40.190.10">
    <property type="entry name" value="Periplasmic binding protein-like II"/>
    <property type="match status" value="2"/>
</dbReference>
<evidence type="ECO:0000313" key="4">
    <source>
        <dbReference type="EMBL" id="GGC05217.1"/>
    </source>
</evidence>
<reference evidence="5" key="1">
    <citation type="journal article" date="2019" name="Int. J. Syst. Evol. Microbiol.">
        <title>The Global Catalogue of Microorganisms (GCM) 10K type strain sequencing project: providing services to taxonomists for standard genome sequencing and annotation.</title>
        <authorList>
            <consortium name="The Broad Institute Genomics Platform"/>
            <consortium name="The Broad Institute Genome Sequencing Center for Infectious Disease"/>
            <person name="Wu L."/>
            <person name="Ma J."/>
        </authorList>
    </citation>
    <scope>NUCLEOTIDE SEQUENCE [LARGE SCALE GENOMIC DNA]</scope>
    <source>
        <strain evidence="5">CGMCC 1.15341</strain>
    </source>
</reference>
<protein>
    <recommendedName>
        <fullName evidence="6">NitT/TauT family transport system substrate-binding protein</fullName>
    </recommendedName>
</protein>
<comment type="subcellular location">
    <subcellularLocation>
        <location evidence="1">Periplasm</location>
    </subcellularLocation>
</comment>
<keyword evidence="3" id="KW-0732">Signal</keyword>
<dbReference type="RefSeq" id="WP_188750559.1">
    <property type="nucleotide sequence ID" value="NZ_BMIJ01000007.1"/>
</dbReference>
<name>A0ABQ1KMU0_9GAMM</name>
<dbReference type="PANTHER" id="PTHR30024">
    <property type="entry name" value="ALIPHATIC SULFONATES-BINDING PROTEIN-RELATED"/>
    <property type="match status" value="1"/>
</dbReference>
<dbReference type="PANTHER" id="PTHR30024:SF47">
    <property type="entry name" value="TAURINE-BINDING PERIPLASMIC PROTEIN"/>
    <property type="match status" value="1"/>
</dbReference>
<dbReference type="EMBL" id="BMIJ01000007">
    <property type="protein sequence ID" value="GGC05217.1"/>
    <property type="molecule type" value="Genomic_DNA"/>
</dbReference>
<evidence type="ECO:0008006" key="6">
    <source>
        <dbReference type="Google" id="ProtNLM"/>
    </source>
</evidence>
<organism evidence="4 5">
    <name type="scientific">Marinobacterium zhoushanense</name>
    <dbReference type="NCBI Taxonomy" id="1679163"/>
    <lineage>
        <taxon>Bacteria</taxon>
        <taxon>Pseudomonadati</taxon>
        <taxon>Pseudomonadota</taxon>
        <taxon>Gammaproteobacteria</taxon>
        <taxon>Oceanospirillales</taxon>
        <taxon>Oceanospirillaceae</taxon>
        <taxon>Marinobacterium</taxon>
    </lineage>
</organism>
<accession>A0ABQ1KMU0</accession>
<dbReference type="Pfam" id="PF13379">
    <property type="entry name" value="NMT1_2"/>
    <property type="match status" value="1"/>
</dbReference>
<dbReference type="SUPFAM" id="SSF53850">
    <property type="entry name" value="Periplasmic binding protein-like II"/>
    <property type="match status" value="1"/>
</dbReference>
<dbReference type="Proteomes" id="UP000629025">
    <property type="component" value="Unassembled WGS sequence"/>
</dbReference>
<sequence>MALRPLHRILLLLTLGLSMLGCNSPEPPLRLGTNVWPGYEPLYLARELGYLERDRVQLVELLSASEVIRAYRNGALDVVALTLDEALLLRDGGVEAQVLMITDTSYGADAIIARNGERVADLRGRRVGVETNALGAYMLSRALSLEGLNSSEVEIVPLEVNQHEEAFLQGRVDAVVTFEPVRSRLLDRGGVELFNSRAIPDEVVDLLVVRPELVESRPEQLKHLLDVWFRSVAYIKAQPLRAHAFMSTRLRLSPEQVKQALAGLRIPDRQHNQALIYEEPSMLLQQAQRLNEVMDRRDLISGPVDLRDFFVPQGIWE</sequence>
<gene>
    <name evidence="4" type="ORF">GCM10011352_34240</name>
</gene>
<evidence type="ECO:0000256" key="3">
    <source>
        <dbReference type="ARBA" id="ARBA00022729"/>
    </source>
</evidence>
<comment type="similarity">
    <text evidence="2">Belongs to the bacterial solute-binding protein SsuA/TauA family.</text>
</comment>
<dbReference type="PROSITE" id="PS51257">
    <property type="entry name" value="PROKAR_LIPOPROTEIN"/>
    <property type="match status" value="1"/>
</dbReference>
<proteinExistence type="inferred from homology"/>
<evidence type="ECO:0000256" key="1">
    <source>
        <dbReference type="ARBA" id="ARBA00004418"/>
    </source>
</evidence>
<evidence type="ECO:0000313" key="5">
    <source>
        <dbReference type="Proteomes" id="UP000629025"/>
    </source>
</evidence>
<comment type="caution">
    <text evidence="4">The sequence shown here is derived from an EMBL/GenBank/DDBJ whole genome shotgun (WGS) entry which is preliminary data.</text>
</comment>
<keyword evidence="5" id="KW-1185">Reference proteome</keyword>
<evidence type="ECO:0000256" key="2">
    <source>
        <dbReference type="ARBA" id="ARBA00010742"/>
    </source>
</evidence>